<dbReference type="Proteomes" id="UP001431429">
    <property type="component" value="Unassembled WGS sequence"/>
</dbReference>
<evidence type="ECO:0000313" key="2">
    <source>
        <dbReference type="Proteomes" id="UP001431429"/>
    </source>
</evidence>
<dbReference type="EMBL" id="JAMQAW010000030">
    <property type="protein sequence ID" value="MCM2391343.1"/>
    <property type="molecule type" value="Genomic_DNA"/>
</dbReference>
<gene>
    <name evidence="1" type="ORF">NBG84_24140</name>
</gene>
<organism evidence="1 2">
    <name type="scientific">Streptomyces albipurpureus</name>
    <dbReference type="NCBI Taxonomy" id="2897419"/>
    <lineage>
        <taxon>Bacteria</taxon>
        <taxon>Bacillati</taxon>
        <taxon>Actinomycetota</taxon>
        <taxon>Actinomycetes</taxon>
        <taxon>Kitasatosporales</taxon>
        <taxon>Streptomycetaceae</taxon>
        <taxon>Streptomyces</taxon>
    </lineage>
</organism>
<accession>A0ABT0UVG0</accession>
<sequence length="110" mass="12502">MVTPVSALPSRPTYWCEATAQPTTGGNTCWLGSYMARSPRLALRWFTCRVRDVTDQLDPHYAAPGRHWLTNDAEHERARTFLAEGEMYTLTLHDDTTRYVLSARPTGTTR</sequence>
<name>A0ABT0UVG0_9ACTN</name>
<evidence type="ECO:0000313" key="1">
    <source>
        <dbReference type="EMBL" id="MCM2391343.1"/>
    </source>
</evidence>
<comment type="caution">
    <text evidence="1">The sequence shown here is derived from an EMBL/GenBank/DDBJ whole genome shotgun (WGS) entry which is preliminary data.</text>
</comment>
<reference evidence="1" key="1">
    <citation type="submission" date="2022-06" db="EMBL/GenBank/DDBJ databases">
        <title>Genome public.</title>
        <authorList>
            <person name="Sun Q."/>
        </authorList>
    </citation>
    <scope>NUCLEOTIDE SEQUENCE</scope>
    <source>
        <strain evidence="1">CWNU-1</strain>
    </source>
</reference>
<keyword evidence="2" id="KW-1185">Reference proteome</keyword>
<proteinExistence type="predicted"/>
<dbReference type="RefSeq" id="WP_250921677.1">
    <property type="nucleotide sequence ID" value="NZ_JAMQAW010000030.1"/>
</dbReference>
<protein>
    <submittedName>
        <fullName evidence="1">Uncharacterized protein</fullName>
    </submittedName>
</protein>